<evidence type="ECO:0000259" key="2">
    <source>
        <dbReference type="Pfam" id="PF01558"/>
    </source>
</evidence>
<sequence>MGRKEIRIAGFGGQGIVLSGSIVGKAASIYDKGFATLTQSYGPESRGGSCRAEVIISDIPVDYPYVVSPQVQIILSQEA</sequence>
<dbReference type="Gene3D" id="3.40.920.10">
    <property type="entry name" value="Pyruvate-ferredoxin oxidoreductase, PFOR, domain III"/>
    <property type="match status" value="1"/>
</dbReference>
<feature type="non-terminal residue" evidence="3">
    <location>
        <position position="79"/>
    </location>
</feature>
<accession>X1SNU0</accession>
<keyword evidence="1" id="KW-0560">Oxidoreductase</keyword>
<dbReference type="SUPFAM" id="SSF53323">
    <property type="entry name" value="Pyruvate-ferredoxin oxidoreductase, PFOR, domain III"/>
    <property type="match status" value="1"/>
</dbReference>
<dbReference type="PANTHER" id="PTHR42730:SF1">
    <property type="entry name" value="2-OXOGLUTARATE SYNTHASE SUBUNIT KORC"/>
    <property type="match status" value="1"/>
</dbReference>
<name>X1SNU0_9ZZZZ</name>
<dbReference type="InterPro" id="IPR002869">
    <property type="entry name" value="Pyrv_flavodox_OxRed_cen"/>
</dbReference>
<dbReference type="Pfam" id="PF01558">
    <property type="entry name" value="POR"/>
    <property type="match status" value="1"/>
</dbReference>
<dbReference type="AlphaFoldDB" id="X1SNU0"/>
<dbReference type="PANTHER" id="PTHR42730">
    <property type="entry name" value="2-OXOGLUTARATE SYNTHASE SUBUNIT KORC"/>
    <property type="match status" value="1"/>
</dbReference>
<gene>
    <name evidence="3" type="ORF">S12H4_34928</name>
</gene>
<proteinExistence type="predicted"/>
<comment type="caution">
    <text evidence="3">The sequence shown here is derived from an EMBL/GenBank/DDBJ whole genome shotgun (WGS) entry which is preliminary data.</text>
</comment>
<dbReference type="InterPro" id="IPR019752">
    <property type="entry name" value="Pyrv/ketoisovalerate_OxRed_cat"/>
</dbReference>
<organism evidence="3">
    <name type="scientific">marine sediment metagenome</name>
    <dbReference type="NCBI Taxonomy" id="412755"/>
    <lineage>
        <taxon>unclassified sequences</taxon>
        <taxon>metagenomes</taxon>
        <taxon>ecological metagenomes</taxon>
    </lineage>
</organism>
<dbReference type="GO" id="GO:0016903">
    <property type="term" value="F:oxidoreductase activity, acting on the aldehyde or oxo group of donors"/>
    <property type="evidence" value="ECO:0007669"/>
    <property type="project" value="InterPro"/>
</dbReference>
<dbReference type="InterPro" id="IPR052554">
    <property type="entry name" value="2-oxoglutarate_synth_KorC"/>
</dbReference>
<feature type="domain" description="Pyruvate/ketoisovalerate oxidoreductase catalytic" evidence="2">
    <location>
        <begin position="12"/>
        <end position="78"/>
    </location>
</feature>
<dbReference type="EMBL" id="BARW01020705">
    <property type="protein sequence ID" value="GAI94747.1"/>
    <property type="molecule type" value="Genomic_DNA"/>
</dbReference>
<protein>
    <recommendedName>
        <fullName evidence="2">Pyruvate/ketoisovalerate oxidoreductase catalytic domain-containing protein</fullName>
    </recommendedName>
</protein>
<reference evidence="3" key="1">
    <citation type="journal article" date="2014" name="Front. Microbiol.">
        <title>High frequency of phylogenetically diverse reductive dehalogenase-homologous genes in deep subseafloor sedimentary metagenomes.</title>
        <authorList>
            <person name="Kawai M."/>
            <person name="Futagami T."/>
            <person name="Toyoda A."/>
            <person name="Takaki Y."/>
            <person name="Nishi S."/>
            <person name="Hori S."/>
            <person name="Arai W."/>
            <person name="Tsubouchi T."/>
            <person name="Morono Y."/>
            <person name="Uchiyama I."/>
            <person name="Ito T."/>
            <person name="Fujiyama A."/>
            <person name="Inagaki F."/>
            <person name="Takami H."/>
        </authorList>
    </citation>
    <scope>NUCLEOTIDE SEQUENCE</scope>
    <source>
        <strain evidence="3">Expedition CK06-06</strain>
    </source>
</reference>
<evidence type="ECO:0000313" key="3">
    <source>
        <dbReference type="EMBL" id="GAI94747.1"/>
    </source>
</evidence>
<evidence type="ECO:0000256" key="1">
    <source>
        <dbReference type="ARBA" id="ARBA00023002"/>
    </source>
</evidence>